<keyword evidence="1" id="KW-0472">Membrane</keyword>
<gene>
    <name evidence="2" type="ORF">NADFUDRAFT_40667</name>
</gene>
<feature type="transmembrane region" description="Helical" evidence="1">
    <location>
        <begin position="12"/>
        <end position="34"/>
    </location>
</feature>
<feature type="transmembrane region" description="Helical" evidence="1">
    <location>
        <begin position="197"/>
        <end position="219"/>
    </location>
</feature>
<feature type="transmembrane region" description="Helical" evidence="1">
    <location>
        <begin position="287"/>
        <end position="312"/>
    </location>
</feature>
<feature type="transmembrane region" description="Helical" evidence="1">
    <location>
        <begin position="49"/>
        <end position="69"/>
    </location>
</feature>
<dbReference type="AlphaFoldDB" id="A0A1E3PPZ7"/>
<protein>
    <recommendedName>
        <fullName evidence="4">Transmembrane protein UsgS</fullName>
    </recommendedName>
</protein>
<dbReference type="Proteomes" id="UP000095009">
    <property type="component" value="Unassembled WGS sequence"/>
</dbReference>
<evidence type="ECO:0000313" key="3">
    <source>
        <dbReference type="Proteomes" id="UP000095009"/>
    </source>
</evidence>
<evidence type="ECO:0008006" key="4">
    <source>
        <dbReference type="Google" id="ProtNLM"/>
    </source>
</evidence>
<dbReference type="PANTHER" id="PTHR38421:SF1">
    <property type="entry name" value="TRANSMEMBRANE PROTEIN"/>
    <property type="match status" value="1"/>
</dbReference>
<name>A0A1E3PPZ7_9ASCO</name>
<keyword evidence="1" id="KW-0812">Transmembrane</keyword>
<dbReference type="PANTHER" id="PTHR38421">
    <property type="entry name" value="TRANSMEMBRANE PROTEIN USGS"/>
    <property type="match status" value="1"/>
</dbReference>
<evidence type="ECO:0000313" key="2">
    <source>
        <dbReference type="EMBL" id="ODQ67513.1"/>
    </source>
</evidence>
<proteinExistence type="predicted"/>
<organism evidence="2 3">
    <name type="scientific">Nadsonia fulvescens var. elongata DSM 6958</name>
    <dbReference type="NCBI Taxonomy" id="857566"/>
    <lineage>
        <taxon>Eukaryota</taxon>
        <taxon>Fungi</taxon>
        <taxon>Dikarya</taxon>
        <taxon>Ascomycota</taxon>
        <taxon>Saccharomycotina</taxon>
        <taxon>Dipodascomycetes</taxon>
        <taxon>Dipodascales</taxon>
        <taxon>Dipodascales incertae sedis</taxon>
        <taxon>Nadsonia</taxon>
    </lineage>
</organism>
<keyword evidence="3" id="KW-1185">Reference proteome</keyword>
<sequence length="379" mass="42811">MPSPIFISRPSAGFSLAAIIRGFQLTFLGAYRALMNRKLWRGAYFKKALVAIIFSVIINILLWLPLLLIKHTLLFAAYIFGSSQGGKIDNIVSTLKFMQTHVFNLGPFLIQAYRYFRPEVDEMFFSSLEFIDSVYLSKHPNTDRLYSPALKKYSSRSEIASGKKGNHWVRKLVGLNVTSEGFVGFLHSYFKRSLMSFAIYSVANIPFFGPIAVSAYSFYNFNKEVGTIAALFVFSMGLIVPQRWLVIFLTGYWGSRSLVRELLTPYFSRLLFTRSEKEKWFKARQGIMFGFGVGFYLLLRIPFVGIVIYGLAEASSAYLITKVTDPPPAPALAVHWAETQTVWTRQNEVISGSDLVDDGFGAAMIGSWVNSEKIVSKNR</sequence>
<accession>A0A1E3PPZ7</accession>
<reference evidence="2 3" key="1">
    <citation type="journal article" date="2016" name="Proc. Natl. Acad. Sci. U.S.A.">
        <title>Comparative genomics of biotechnologically important yeasts.</title>
        <authorList>
            <person name="Riley R."/>
            <person name="Haridas S."/>
            <person name="Wolfe K.H."/>
            <person name="Lopes M.R."/>
            <person name="Hittinger C.T."/>
            <person name="Goeker M."/>
            <person name="Salamov A.A."/>
            <person name="Wisecaver J.H."/>
            <person name="Long T.M."/>
            <person name="Calvey C.H."/>
            <person name="Aerts A.L."/>
            <person name="Barry K.W."/>
            <person name="Choi C."/>
            <person name="Clum A."/>
            <person name="Coughlan A.Y."/>
            <person name="Deshpande S."/>
            <person name="Douglass A.P."/>
            <person name="Hanson S.J."/>
            <person name="Klenk H.-P."/>
            <person name="LaButti K.M."/>
            <person name="Lapidus A."/>
            <person name="Lindquist E.A."/>
            <person name="Lipzen A.M."/>
            <person name="Meier-Kolthoff J.P."/>
            <person name="Ohm R.A."/>
            <person name="Otillar R.P."/>
            <person name="Pangilinan J.L."/>
            <person name="Peng Y."/>
            <person name="Rokas A."/>
            <person name="Rosa C.A."/>
            <person name="Scheuner C."/>
            <person name="Sibirny A.A."/>
            <person name="Slot J.C."/>
            <person name="Stielow J.B."/>
            <person name="Sun H."/>
            <person name="Kurtzman C.P."/>
            <person name="Blackwell M."/>
            <person name="Grigoriev I.V."/>
            <person name="Jeffries T.W."/>
        </authorList>
    </citation>
    <scope>NUCLEOTIDE SEQUENCE [LARGE SCALE GENOMIC DNA]</scope>
    <source>
        <strain evidence="2 3">DSM 6958</strain>
    </source>
</reference>
<evidence type="ECO:0000256" key="1">
    <source>
        <dbReference type="SAM" id="Phobius"/>
    </source>
</evidence>
<keyword evidence="1" id="KW-1133">Transmembrane helix</keyword>
<dbReference type="OrthoDB" id="10041630at2759"/>
<feature type="transmembrane region" description="Helical" evidence="1">
    <location>
        <begin position="225"/>
        <end position="253"/>
    </location>
</feature>
<dbReference type="EMBL" id="KV454407">
    <property type="protein sequence ID" value="ODQ67513.1"/>
    <property type="molecule type" value="Genomic_DNA"/>
</dbReference>